<keyword evidence="5" id="KW-1185">Reference proteome</keyword>
<keyword evidence="1" id="KW-0863">Zinc-finger</keyword>
<reference evidence="4" key="1">
    <citation type="submission" date="2022-04" db="EMBL/GenBank/DDBJ databases">
        <title>A functionally conserved STORR gene fusion in Papaver species that diverged 16.8 million years ago.</title>
        <authorList>
            <person name="Catania T."/>
        </authorList>
    </citation>
    <scope>NUCLEOTIDE SEQUENCE</scope>
    <source>
        <strain evidence="4">S-188037</strain>
    </source>
</reference>
<keyword evidence="1" id="KW-0862">Zinc</keyword>
<feature type="region of interest" description="Disordered" evidence="2">
    <location>
        <begin position="154"/>
        <end position="174"/>
    </location>
</feature>
<protein>
    <recommendedName>
        <fullName evidence="3">RING-type domain-containing protein</fullName>
    </recommendedName>
</protein>
<sequence length="289" mass="33170">MHNAKFPILCSDQKVENSSLETQLLVEIQVLRSRQFWDRDAKTDDIVDVWQDDEPLLVKLFPISFRDLLSASDVFSQSSLVPLLSIIDDYCGNLVPTNFIPSDFIEDLEEAIFDISTYLVVDIEREKFDFVSIVIPIQVVRIVEVLHEESVDRRLDAEEEEQGEEEEDKVEGAEDRLPDDYCDCEGCFERRRNLNMEFVSEMVSSNSVITHSSLFATNLKKFDRGDQGEERHLCAICLKEFEVGISNVFCLPCSHVLHTRCITRWFAQDISCPLCRALVQPQALAQLPL</sequence>
<dbReference type="PROSITE" id="PS50089">
    <property type="entry name" value="ZF_RING_2"/>
    <property type="match status" value="1"/>
</dbReference>
<evidence type="ECO:0000256" key="1">
    <source>
        <dbReference type="PROSITE-ProRule" id="PRU00175"/>
    </source>
</evidence>
<dbReference type="EMBL" id="JAJJMB010017752">
    <property type="protein sequence ID" value="KAI3835358.1"/>
    <property type="molecule type" value="Genomic_DNA"/>
</dbReference>
<dbReference type="CDD" id="cd16448">
    <property type="entry name" value="RING-H2"/>
    <property type="match status" value="1"/>
</dbReference>
<dbReference type="Gene3D" id="3.30.40.10">
    <property type="entry name" value="Zinc/RING finger domain, C3HC4 (zinc finger)"/>
    <property type="match status" value="1"/>
</dbReference>
<evidence type="ECO:0000313" key="5">
    <source>
        <dbReference type="Proteomes" id="UP001202328"/>
    </source>
</evidence>
<evidence type="ECO:0000256" key="2">
    <source>
        <dbReference type="SAM" id="MobiDB-lite"/>
    </source>
</evidence>
<dbReference type="Proteomes" id="UP001202328">
    <property type="component" value="Unassembled WGS sequence"/>
</dbReference>
<gene>
    <name evidence="4" type="ORF">MKW98_020474</name>
</gene>
<feature type="domain" description="RING-type" evidence="3">
    <location>
        <begin position="234"/>
        <end position="276"/>
    </location>
</feature>
<dbReference type="Pfam" id="PF13639">
    <property type="entry name" value="zf-RING_2"/>
    <property type="match status" value="1"/>
</dbReference>
<dbReference type="AlphaFoldDB" id="A0AAD4RWG4"/>
<comment type="caution">
    <text evidence="4">The sequence shown here is derived from an EMBL/GenBank/DDBJ whole genome shotgun (WGS) entry which is preliminary data.</text>
</comment>
<organism evidence="4 5">
    <name type="scientific">Papaver atlanticum</name>
    <dbReference type="NCBI Taxonomy" id="357466"/>
    <lineage>
        <taxon>Eukaryota</taxon>
        <taxon>Viridiplantae</taxon>
        <taxon>Streptophyta</taxon>
        <taxon>Embryophyta</taxon>
        <taxon>Tracheophyta</taxon>
        <taxon>Spermatophyta</taxon>
        <taxon>Magnoliopsida</taxon>
        <taxon>Ranunculales</taxon>
        <taxon>Papaveraceae</taxon>
        <taxon>Papaveroideae</taxon>
        <taxon>Papaver</taxon>
    </lineage>
</organism>
<evidence type="ECO:0000313" key="4">
    <source>
        <dbReference type="EMBL" id="KAI3835358.1"/>
    </source>
</evidence>
<feature type="compositionally biased region" description="Acidic residues" evidence="2">
    <location>
        <begin position="157"/>
        <end position="169"/>
    </location>
</feature>
<dbReference type="GO" id="GO:0008270">
    <property type="term" value="F:zinc ion binding"/>
    <property type="evidence" value="ECO:0007669"/>
    <property type="project" value="UniProtKB-KW"/>
</dbReference>
<dbReference type="PANTHER" id="PTHR45676">
    <property type="entry name" value="RING-H2 FINGER PROTEIN ATL51-RELATED"/>
    <property type="match status" value="1"/>
</dbReference>
<proteinExistence type="predicted"/>
<name>A0AAD4RWG4_9MAGN</name>
<dbReference type="InterPro" id="IPR013083">
    <property type="entry name" value="Znf_RING/FYVE/PHD"/>
</dbReference>
<dbReference type="SMART" id="SM00184">
    <property type="entry name" value="RING"/>
    <property type="match status" value="1"/>
</dbReference>
<accession>A0AAD4RWG4</accession>
<evidence type="ECO:0000259" key="3">
    <source>
        <dbReference type="PROSITE" id="PS50089"/>
    </source>
</evidence>
<dbReference type="PANTHER" id="PTHR45676:SF41">
    <property type="entry name" value="RING-H2 FINGER PROTEIN ATL66"/>
    <property type="match status" value="1"/>
</dbReference>
<dbReference type="InterPro" id="IPR001841">
    <property type="entry name" value="Znf_RING"/>
</dbReference>
<keyword evidence="1" id="KW-0479">Metal-binding</keyword>
<dbReference type="SUPFAM" id="SSF57850">
    <property type="entry name" value="RING/U-box"/>
    <property type="match status" value="1"/>
</dbReference>